<dbReference type="EMBL" id="UOEE01000270">
    <property type="protein sequence ID" value="VAV99041.1"/>
    <property type="molecule type" value="Genomic_DNA"/>
</dbReference>
<dbReference type="InterPro" id="IPR002168">
    <property type="entry name" value="Lipase_GDXG_HIS_AS"/>
</dbReference>
<proteinExistence type="inferred from homology"/>
<dbReference type="AlphaFoldDB" id="A0A3B0S821"/>
<organism evidence="4">
    <name type="scientific">hydrothermal vent metagenome</name>
    <dbReference type="NCBI Taxonomy" id="652676"/>
    <lineage>
        <taxon>unclassified sequences</taxon>
        <taxon>metagenomes</taxon>
        <taxon>ecological metagenomes</taxon>
    </lineage>
</organism>
<evidence type="ECO:0000256" key="1">
    <source>
        <dbReference type="ARBA" id="ARBA00010515"/>
    </source>
</evidence>
<dbReference type="PANTHER" id="PTHR48081:SF8">
    <property type="entry name" value="ALPHA_BETA HYDROLASE FOLD-3 DOMAIN-CONTAINING PROTEIN-RELATED"/>
    <property type="match status" value="1"/>
</dbReference>
<reference evidence="4" key="1">
    <citation type="submission" date="2018-06" db="EMBL/GenBank/DDBJ databases">
        <authorList>
            <person name="Zhirakovskaya E."/>
        </authorList>
    </citation>
    <scope>NUCLEOTIDE SEQUENCE</scope>
</reference>
<dbReference type="Pfam" id="PF07859">
    <property type="entry name" value="Abhydrolase_3"/>
    <property type="match status" value="1"/>
</dbReference>
<evidence type="ECO:0000256" key="2">
    <source>
        <dbReference type="ARBA" id="ARBA00022801"/>
    </source>
</evidence>
<dbReference type="PANTHER" id="PTHR48081">
    <property type="entry name" value="AB HYDROLASE SUPERFAMILY PROTEIN C4A8.06C"/>
    <property type="match status" value="1"/>
</dbReference>
<dbReference type="InterPro" id="IPR029058">
    <property type="entry name" value="AB_hydrolase_fold"/>
</dbReference>
<gene>
    <name evidence="4" type="ORF">MNBD_ALPHA06-2200</name>
</gene>
<feature type="domain" description="Alpha/beta hydrolase fold-3" evidence="3">
    <location>
        <begin position="88"/>
        <end position="293"/>
    </location>
</feature>
<accession>A0A3B0S821</accession>
<dbReference type="GO" id="GO:0016787">
    <property type="term" value="F:hydrolase activity"/>
    <property type="evidence" value="ECO:0007669"/>
    <property type="project" value="UniProtKB-KW"/>
</dbReference>
<sequence length="325" mass="34680">MQRQPFEPANLDAGIKTFLDDLTESGSVGFDSAPVEEMRALFVELATHLDAPNAELEAVSDHQAPGPDGEITVRLYVPKNARPNGGALVFFHGGGWVIGNLQTHDSMCRRLANHGGVKVISVDYRLAPEHKYPAAIDDAIAAYTWVCGEAEFFDIDRKQIAVGGDSAGGALAAIVSNELAKTDLRPAMQVLIYPVTQIIGATLSRAVLADGYFLSANDIKFFGEQYLSEPGQALLPKVSPILHPDLSNVPPALIVTAGFDPLCDEGLAYAEKLRWAGVGVEEIHAPSLIHGFANLTALSPAALSAVEDTAQRMGKALKRQSRSKG</sequence>
<dbReference type="FunFam" id="3.40.50.1820:FF:000089">
    <property type="entry name" value="Alpha/beta hydrolase"/>
    <property type="match status" value="1"/>
</dbReference>
<evidence type="ECO:0000259" key="3">
    <source>
        <dbReference type="Pfam" id="PF07859"/>
    </source>
</evidence>
<comment type="similarity">
    <text evidence="1">Belongs to the 'GDXG' lipolytic enzyme family.</text>
</comment>
<dbReference type="InterPro" id="IPR013094">
    <property type="entry name" value="AB_hydrolase_3"/>
</dbReference>
<dbReference type="SUPFAM" id="SSF53474">
    <property type="entry name" value="alpha/beta-Hydrolases"/>
    <property type="match status" value="1"/>
</dbReference>
<protein>
    <recommendedName>
        <fullName evidence="3">Alpha/beta hydrolase fold-3 domain-containing protein</fullName>
    </recommendedName>
</protein>
<dbReference type="InterPro" id="IPR050300">
    <property type="entry name" value="GDXG_lipolytic_enzyme"/>
</dbReference>
<dbReference type="PROSITE" id="PS01173">
    <property type="entry name" value="LIPASE_GDXG_HIS"/>
    <property type="match status" value="1"/>
</dbReference>
<evidence type="ECO:0000313" key="4">
    <source>
        <dbReference type="EMBL" id="VAV99041.1"/>
    </source>
</evidence>
<keyword evidence="2" id="KW-0378">Hydrolase</keyword>
<name>A0A3B0S821_9ZZZZ</name>
<dbReference type="Gene3D" id="3.40.50.1820">
    <property type="entry name" value="alpha/beta hydrolase"/>
    <property type="match status" value="1"/>
</dbReference>